<feature type="transmembrane region" description="Helical" evidence="5">
    <location>
        <begin position="21"/>
        <end position="38"/>
    </location>
</feature>
<evidence type="ECO:0000313" key="6">
    <source>
        <dbReference type="EMBL" id="EZH74232.1"/>
    </source>
</evidence>
<dbReference type="STRING" id="1317122.ATO12_15310"/>
<evidence type="ECO:0008006" key="8">
    <source>
        <dbReference type="Google" id="ProtNLM"/>
    </source>
</evidence>
<accession>A0A023BW19</accession>
<dbReference type="InterPro" id="IPR019109">
    <property type="entry name" value="MamF_MmsF"/>
</dbReference>
<keyword evidence="7" id="KW-1185">Reference proteome</keyword>
<keyword evidence="3 5" id="KW-1133">Transmembrane helix</keyword>
<name>A0A023BW19_9FLAO</name>
<comment type="subcellular location">
    <subcellularLocation>
        <location evidence="1">Membrane</location>
        <topology evidence="1">Multi-pass membrane protein</topology>
    </subcellularLocation>
</comment>
<dbReference type="OrthoDB" id="9808930at2"/>
<dbReference type="EMBL" id="AQRA01000004">
    <property type="protein sequence ID" value="EZH74232.1"/>
    <property type="molecule type" value="Genomic_DNA"/>
</dbReference>
<evidence type="ECO:0000313" key="7">
    <source>
        <dbReference type="Proteomes" id="UP000023541"/>
    </source>
</evidence>
<feature type="transmembrane region" description="Helical" evidence="5">
    <location>
        <begin position="106"/>
        <end position="132"/>
    </location>
</feature>
<keyword evidence="4 5" id="KW-0472">Membrane</keyword>
<dbReference type="RefSeq" id="WP_034241825.1">
    <property type="nucleotide sequence ID" value="NZ_AQRA01000004.1"/>
</dbReference>
<dbReference type="Proteomes" id="UP000023541">
    <property type="component" value="Unassembled WGS sequence"/>
</dbReference>
<dbReference type="Pfam" id="PF09685">
    <property type="entry name" value="MamF_MmsF"/>
    <property type="match status" value="1"/>
</dbReference>
<evidence type="ECO:0000256" key="4">
    <source>
        <dbReference type="ARBA" id="ARBA00023136"/>
    </source>
</evidence>
<organism evidence="6 7">
    <name type="scientific">Aquimarina atlantica</name>
    <dbReference type="NCBI Taxonomy" id="1317122"/>
    <lineage>
        <taxon>Bacteria</taxon>
        <taxon>Pseudomonadati</taxon>
        <taxon>Bacteroidota</taxon>
        <taxon>Flavobacteriia</taxon>
        <taxon>Flavobacteriales</taxon>
        <taxon>Flavobacteriaceae</taxon>
        <taxon>Aquimarina</taxon>
    </lineage>
</organism>
<dbReference type="eggNOG" id="COG3296">
    <property type="taxonomic scope" value="Bacteria"/>
</dbReference>
<evidence type="ECO:0000256" key="2">
    <source>
        <dbReference type="ARBA" id="ARBA00022692"/>
    </source>
</evidence>
<reference evidence="6 7" key="1">
    <citation type="submission" date="2014-04" db="EMBL/GenBank/DDBJ databases">
        <title>Aquimarina sp. 22II-S11-z7 Genome Sequencing.</title>
        <authorList>
            <person name="Lai Q."/>
        </authorList>
    </citation>
    <scope>NUCLEOTIDE SEQUENCE [LARGE SCALE GENOMIC DNA]</scope>
    <source>
        <strain evidence="6 7">22II-S11-z7</strain>
    </source>
</reference>
<gene>
    <name evidence="6" type="ORF">ATO12_15310</name>
</gene>
<proteinExistence type="predicted"/>
<sequence>MSIKNHKNIATFMHLGAFSKYFIPFGNYIVPILLWTTNKDKSDFIDDHGKEAINFQLSILLYTVILGIFSFPFFIFHVFGDATITDLFHFNDFSINFSDAGGFRTLIGASFIGIIALIGFFLEIIFVITAALKANKGESYRYPLSIRFIK</sequence>
<evidence type="ECO:0000256" key="3">
    <source>
        <dbReference type="ARBA" id="ARBA00022989"/>
    </source>
</evidence>
<keyword evidence="2 5" id="KW-0812">Transmembrane</keyword>
<comment type="caution">
    <text evidence="6">The sequence shown here is derived from an EMBL/GenBank/DDBJ whole genome shotgun (WGS) entry which is preliminary data.</text>
</comment>
<protein>
    <recommendedName>
        <fullName evidence="8">DUF4870 domain-containing protein</fullName>
    </recommendedName>
</protein>
<evidence type="ECO:0000256" key="1">
    <source>
        <dbReference type="ARBA" id="ARBA00004141"/>
    </source>
</evidence>
<dbReference type="AlphaFoldDB" id="A0A023BW19"/>
<feature type="transmembrane region" description="Helical" evidence="5">
    <location>
        <begin position="59"/>
        <end position="79"/>
    </location>
</feature>
<evidence type="ECO:0000256" key="5">
    <source>
        <dbReference type="SAM" id="Phobius"/>
    </source>
</evidence>